<reference evidence="1 2" key="1">
    <citation type="journal article" date="2019" name="Int. J. Syst. Evol. Microbiol.">
        <title>The Global Catalogue of Microorganisms (GCM) 10K type strain sequencing project: providing services to taxonomists for standard genome sequencing and annotation.</title>
        <authorList>
            <consortium name="The Broad Institute Genomics Platform"/>
            <consortium name="The Broad Institute Genome Sequencing Center for Infectious Disease"/>
            <person name="Wu L."/>
            <person name="Ma J."/>
        </authorList>
    </citation>
    <scope>NUCLEOTIDE SEQUENCE [LARGE SCALE GENOMIC DNA]</scope>
    <source>
        <strain evidence="1 2">JCM 12398</strain>
    </source>
</reference>
<dbReference type="RefSeq" id="WP_343917197.1">
    <property type="nucleotide sequence ID" value="NZ_BAAAKK010000001.1"/>
</dbReference>
<name>A0ABN1YNZ1_9MICO</name>
<evidence type="ECO:0000313" key="2">
    <source>
        <dbReference type="Proteomes" id="UP001501266"/>
    </source>
</evidence>
<dbReference type="Proteomes" id="UP001501266">
    <property type="component" value="Unassembled WGS sequence"/>
</dbReference>
<proteinExistence type="predicted"/>
<protein>
    <submittedName>
        <fullName evidence="1">Uncharacterized protein</fullName>
    </submittedName>
</protein>
<sequence length="255" mass="26748">MQLEGVQLEIVQLRGDVTEGFIELRVTNEGPAALVVERATYVSSAWTAPMQRDDEARIPAGARRNLRLQLPEPTCAGGRLEHQATLELADGSIVEGEPDDPLGQLEALDDAICELRAFEREVAALAWLEPSIPADGVGPAVLRLEVAPVAGDGGRVGSIDEVAATVLLVPVDAAGERIEVLAVGAEIEAGAAPTVVEVPVAPGRCDLHAIAEDKQGTLFRIRATHGDDPVTLVLPSPDAQRNALLDFVVASCGSP</sequence>
<comment type="caution">
    <text evidence="1">The sequence shown here is derived from an EMBL/GenBank/DDBJ whole genome shotgun (WGS) entry which is preliminary data.</text>
</comment>
<keyword evidence="2" id="KW-1185">Reference proteome</keyword>
<dbReference type="EMBL" id="BAAAKK010000001">
    <property type="protein sequence ID" value="GAA1419062.1"/>
    <property type="molecule type" value="Genomic_DNA"/>
</dbReference>
<evidence type="ECO:0000313" key="1">
    <source>
        <dbReference type="EMBL" id="GAA1419062.1"/>
    </source>
</evidence>
<gene>
    <name evidence="1" type="ORF">GCM10009640_06110</name>
</gene>
<organism evidence="1 2">
    <name type="scientific">Agrococcus citreus</name>
    <dbReference type="NCBI Taxonomy" id="84643"/>
    <lineage>
        <taxon>Bacteria</taxon>
        <taxon>Bacillati</taxon>
        <taxon>Actinomycetota</taxon>
        <taxon>Actinomycetes</taxon>
        <taxon>Micrococcales</taxon>
        <taxon>Microbacteriaceae</taxon>
        <taxon>Agrococcus</taxon>
    </lineage>
</organism>
<accession>A0ABN1YNZ1</accession>